<keyword evidence="1" id="KW-0812">Transmembrane</keyword>
<dbReference type="RefSeq" id="WP_197534614.1">
    <property type="nucleotide sequence ID" value="NZ_CP036276.1"/>
</dbReference>
<dbReference type="PIRSF" id="PIRSF026426">
    <property type="entry name" value="DUF1499"/>
    <property type="match status" value="1"/>
</dbReference>
<dbReference type="InterPro" id="IPR010865">
    <property type="entry name" value="DUF1499"/>
</dbReference>
<keyword evidence="1" id="KW-1133">Transmembrane helix</keyword>
<dbReference type="Pfam" id="PF07386">
    <property type="entry name" value="DUF1499"/>
    <property type="match status" value="1"/>
</dbReference>
<sequence length="161" mass="17907">MKRKFLRGVLYFVLAIVVLGIGLLMTLSFFGKRPHDLGVTDGQLKPCPDTPNCVNSQSTDSEHAIPPIPFQGRAAEAGEKIRSALLQQPRTQIVSDDGDYIHAESRSALFRFVDDVEIYIDAEQHLIHIRSASRVGRSDLGVNRQRVESIRQAFTNAPPEP</sequence>
<dbReference type="KEGG" id="sdyn:Mal52_04920"/>
<feature type="transmembrane region" description="Helical" evidence="1">
    <location>
        <begin position="9"/>
        <end position="30"/>
    </location>
</feature>
<gene>
    <name evidence="2" type="ORF">Mal52_04920</name>
</gene>
<proteinExistence type="predicted"/>
<dbReference type="PANTHER" id="PTHR34801">
    <property type="entry name" value="EXPRESSED PROTEIN"/>
    <property type="match status" value="1"/>
</dbReference>
<evidence type="ECO:0000313" key="3">
    <source>
        <dbReference type="Proteomes" id="UP000319383"/>
    </source>
</evidence>
<evidence type="ECO:0008006" key="4">
    <source>
        <dbReference type="Google" id="ProtNLM"/>
    </source>
</evidence>
<evidence type="ECO:0000313" key="2">
    <source>
        <dbReference type="EMBL" id="QDU42037.1"/>
    </source>
</evidence>
<dbReference type="EMBL" id="CP036276">
    <property type="protein sequence ID" value="QDU42037.1"/>
    <property type="molecule type" value="Genomic_DNA"/>
</dbReference>
<name>A0A517ZHT2_9PLAN</name>
<keyword evidence="3" id="KW-1185">Reference proteome</keyword>
<keyword evidence="1" id="KW-0472">Membrane</keyword>
<evidence type="ECO:0000256" key="1">
    <source>
        <dbReference type="SAM" id="Phobius"/>
    </source>
</evidence>
<accession>A0A517ZHT2</accession>
<organism evidence="2 3">
    <name type="scientific">Symmachiella dynata</name>
    <dbReference type="NCBI Taxonomy" id="2527995"/>
    <lineage>
        <taxon>Bacteria</taxon>
        <taxon>Pseudomonadati</taxon>
        <taxon>Planctomycetota</taxon>
        <taxon>Planctomycetia</taxon>
        <taxon>Planctomycetales</taxon>
        <taxon>Planctomycetaceae</taxon>
        <taxon>Symmachiella</taxon>
    </lineage>
</organism>
<dbReference type="Proteomes" id="UP000319383">
    <property type="component" value="Chromosome"/>
</dbReference>
<dbReference type="PANTHER" id="PTHR34801:SF6">
    <property type="entry name" value="SLL1620 PROTEIN"/>
    <property type="match status" value="1"/>
</dbReference>
<dbReference type="AlphaFoldDB" id="A0A517ZHT2"/>
<protein>
    <recommendedName>
        <fullName evidence="4">DUF1499 domain-containing protein</fullName>
    </recommendedName>
</protein>
<reference evidence="2 3" key="1">
    <citation type="submission" date="2019-02" db="EMBL/GenBank/DDBJ databases">
        <title>Deep-cultivation of Planctomycetes and their phenomic and genomic characterization uncovers novel biology.</title>
        <authorList>
            <person name="Wiegand S."/>
            <person name="Jogler M."/>
            <person name="Boedeker C."/>
            <person name="Pinto D."/>
            <person name="Vollmers J."/>
            <person name="Rivas-Marin E."/>
            <person name="Kohn T."/>
            <person name="Peeters S.H."/>
            <person name="Heuer A."/>
            <person name="Rast P."/>
            <person name="Oberbeckmann S."/>
            <person name="Bunk B."/>
            <person name="Jeske O."/>
            <person name="Meyerdierks A."/>
            <person name="Storesund J.E."/>
            <person name="Kallscheuer N."/>
            <person name="Luecker S."/>
            <person name="Lage O.M."/>
            <person name="Pohl T."/>
            <person name="Merkel B.J."/>
            <person name="Hornburger P."/>
            <person name="Mueller R.-W."/>
            <person name="Bruemmer F."/>
            <person name="Labrenz M."/>
            <person name="Spormann A.M."/>
            <person name="Op den Camp H."/>
            <person name="Overmann J."/>
            <person name="Amann R."/>
            <person name="Jetten M.S.M."/>
            <person name="Mascher T."/>
            <person name="Medema M.H."/>
            <person name="Devos D.P."/>
            <person name="Kaster A.-K."/>
            <person name="Ovreas L."/>
            <person name="Rohde M."/>
            <person name="Galperin M.Y."/>
            <person name="Jogler C."/>
        </authorList>
    </citation>
    <scope>NUCLEOTIDE SEQUENCE [LARGE SCALE GENOMIC DNA]</scope>
    <source>
        <strain evidence="2 3">Mal52</strain>
    </source>
</reference>